<dbReference type="GO" id="GO:0032259">
    <property type="term" value="P:methylation"/>
    <property type="evidence" value="ECO:0007669"/>
    <property type="project" value="UniProtKB-KW"/>
</dbReference>
<dbReference type="SUPFAM" id="SSF81799">
    <property type="entry name" value="Putative methyltransferase TM0872, insert domain"/>
    <property type="match status" value="1"/>
</dbReference>
<accession>A0ABM9DAL8</accession>
<keyword evidence="3 6" id="KW-0489">Methyltransferase</keyword>
<protein>
    <recommendedName>
        <fullName evidence="6">Ribosomal RNA small subunit methyltransferase H</fullName>
        <ecNumber evidence="6">2.1.1.199</ecNumber>
    </recommendedName>
    <alternativeName>
        <fullName evidence="6">16S rRNA m(4)C1402 methyltransferase</fullName>
    </alternativeName>
    <alternativeName>
        <fullName evidence="6">rRNA (cytosine-N(4)-)-methyltransferase RsmH</fullName>
    </alternativeName>
</protein>
<keyword evidence="5 6" id="KW-0949">S-adenosyl-L-methionine</keyword>
<keyword evidence="8" id="KW-1185">Reference proteome</keyword>
<dbReference type="PIRSF" id="PIRSF004486">
    <property type="entry name" value="MraW"/>
    <property type="match status" value="1"/>
</dbReference>
<dbReference type="PANTHER" id="PTHR11265:SF0">
    <property type="entry name" value="12S RRNA N4-METHYLCYTIDINE METHYLTRANSFERASE"/>
    <property type="match status" value="1"/>
</dbReference>
<keyword evidence="6" id="KW-0963">Cytoplasm</keyword>
<dbReference type="EC" id="2.1.1.199" evidence="6"/>
<feature type="binding site" evidence="6">
    <location>
        <begin position="25"/>
        <end position="27"/>
    </location>
    <ligand>
        <name>S-adenosyl-L-methionine</name>
        <dbReference type="ChEBI" id="CHEBI:59789"/>
    </ligand>
</feature>
<dbReference type="Proteomes" id="UP001295463">
    <property type="component" value="Chromosome"/>
</dbReference>
<dbReference type="SUPFAM" id="SSF53335">
    <property type="entry name" value="S-adenosyl-L-methionine-dependent methyltransferases"/>
    <property type="match status" value="1"/>
</dbReference>
<evidence type="ECO:0000256" key="4">
    <source>
        <dbReference type="ARBA" id="ARBA00022679"/>
    </source>
</evidence>
<comment type="catalytic activity">
    <reaction evidence="6">
        <text>cytidine(1402) in 16S rRNA + S-adenosyl-L-methionine = N(4)-methylcytidine(1402) in 16S rRNA + S-adenosyl-L-homocysteine + H(+)</text>
        <dbReference type="Rhea" id="RHEA:42928"/>
        <dbReference type="Rhea" id="RHEA-COMP:10286"/>
        <dbReference type="Rhea" id="RHEA-COMP:10287"/>
        <dbReference type="ChEBI" id="CHEBI:15378"/>
        <dbReference type="ChEBI" id="CHEBI:57856"/>
        <dbReference type="ChEBI" id="CHEBI:59789"/>
        <dbReference type="ChEBI" id="CHEBI:74506"/>
        <dbReference type="ChEBI" id="CHEBI:82748"/>
        <dbReference type="EC" id="2.1.1.199"/>
    </reaction>
</comment>
<evidence type="ECO:0000256" key="1">
    <source>
        <dbReference type="ARBA" id="ARBA00010396"/>
    </source>
</evidence>
<dbReference type="EMBL" id="OW150024">
    <property type="protein sequence ID" value="CAH2032242.1"/>
    <property type="molecule type" value="Genomic_DNA"/>
</dbReference>
<gene>
    <name evidence="6 7" type="primary">rsmH</name>
    <name evidence="7" type="ORF">GEAMG1_2406</name>
</gene>
<dbReference type="Gene3D" id="3.40.50.150">
    <property type="entry name" value="Vaccinia Virus protein VP39"/>
    <property type="match status" value="1"/>
</dbReference>
<dbReference type="PANTHER" id="PTHR11265">
    <property type="entry name" value="S-ADENOSYL-METHYLTRANSFERASE MRAW"/>
    <property type="match status" value="1"/>
</dbReference>
<feature type="binding site" evidence="6">
    <location>
        <position position="45"/>
    </location>
    <ligand>
        <name>S-adenosyl-L-methionine</name>
        <dbReference type="ChEBI" id="CHEBI:59789"/>
    </ligand>
</feature>
<evidence type="ECO:0000256" key="3">
    <source>
        <dbReference type="ARBA" id="ARBA00022603"/>
    </source>
</evidence>
<feature type="binding site" evidence="6">
    <location>
        <position position="72"/>
    </location>
    <ligand>
        <name>S-adenosyl-L-methionine</name>
        <dbReference type="ChEBI" id="CHEBI:59789"/>
    </ligand>
</feature>
<dbReference type="InterPro" id="IPR023397">
    <property type="entry name" value="SAM-dep_MeTrfase_MraW_recog"/>
</dbReference>
<reference evidence="7 8" key="1">
    <citation type="submission" date="2022-03" db="EMBL/GenBank/DDBJ databases">
        <authorList>
            <person name="Koch H."/>
        </authorList>
    </citation>
    <scope>NUCLEOTIDE SEQUENCE [LARGE SCALE GENOMIC DNA]</scope>
    <source>
        <strain evidence="7 8">G1</strain>
    </source>
</reference>
<dbReference type="NCBIfam" id="TIGR00006">
    <property type="entry name" value="16S rRNA (cytosine(1402)-N(4))-methyltransferase RsmH"/>
    <property type="match status" value="1"/>
</dbReference>
<comment type="function">
    <text evidence="6">Specifically methylates the N4 position of cytidine in position 1402 (C1402) of 16S rRNA.</text>
</comment>
<evidence type="ECO:0000256" key="5">
    <source>
        <dbReference type="ARBA" id="ARBA00022691"/>
    </source>
</evidence>
<evidence type="ECO:0000256" key="2">
    <source>
        <dbReference type="ARBA" id="ARBA00022552"/>
    </source>
</evidence>
<comment type="subcellular location">
    <subcellularLocation>
        <location evidence="6">Cytoplasm</location>
    </subcellularLocation>
</comment>
<dbReference type="GO" id="GO:0008168">
    <property type="term" value="F:methyltransferase activity"/>
    <property type="evidence" value="ECO:0007669"/>
    <property type="project" value="UniProtKB-KW"/>
</dbReference>
<organism evidence="7 8">
    <name type="scientific">Trichlorobacter ammonificans</name>
    <dbReference type="NCBI Taxonomy" id="2916410"/>
    <lineage>
        <taxon>Bacteria</taxon>
        <taxon>Pseudomonadati</taxon>
        <taxon>Thermodesulfobacteriota</taxon>
        <taxon>Desulfuromonadia</taxon>
        <taxon>Geobacterales</taxon>
        <taxon>Geobacteraceae</taxon>
        <taxon>Trichlorobacter</taxon>
    </lineage>
</organism>
<keyword evidence="4 6" id="KW-0808">Transferase</keyword>
<sequence length="303" mass="33145">MAAEVLQHLAPRSGGMYVDGTLGGGGHSEQLLEASAPDGRVLGIDRDPAALAAAGERLNRFGDRFHSVRGSFGNLAEILRQAGIGAIDGFLLDLGVSSHQLDSPERGFSFRTNGPLDMRMDPAAGESAAELVNRASEQELERIIRDYGEERWARKIATRIVAARSERAFTSTLELAELVERTIPRRFHEERIHPATRTFQALRMAVNSELEQVRQGVVAGIELLAPGGRLVVISFHSLEDRIVKQLFREAATGCVCPPRFPHCTCGRTPRGRLITGKPVIAGTEERSENPRARSAKLRALEKL</sequence>
<comment type="similarity">
    <text evidence="1 6">Belongs to the methyltransferase superfamily. RsmH family.</text>
</comment>
<evidence type="ECO:0000313" key="7">
    <source>
        <dbReference type="EMBL" id="CAH2032242.1"/>
    </source>
</evidence>
<evidence type="ECO:0000256" key="6">
    <source>
        <dbReference type="HAMAP-Rule" id="MF_01007"/>
    </source>
</evidence>
<dbReference type="HAMAP" id="MF_01007">
    <property type="entry name" value="16SrRNA_methyltr_H"/>
    <property type="match status" value="1"/>
</dbReference>
<keyword evidence="2 6" id="KW-0698">rRNA processing</keyword>
<name>A0ABM9DAL8_9BACT</name>
<proteinExistence type="inferred from homology"/>
<feature type="binding site" evidence="6">
    <location>
        <position position="93"/>
    </location>
    <ligand>
        <name>S-adenosyl-L-methionine</name>
        <dbReference type="ChEBI" id="CHEBI:59789"/>
    </ligand>
</feature>
<dbReference type="InterPro" id="IPR002903">
    <property type="entry name" value="RsmH"/>
</dbReference>
<feature type="binding site" evidence="6">
    <location>
        <position position="100"/>
    </location>
    <ligand>
        <name>S-adenosyl-L-methionine</name>
        <dbReference type="ChEBI" id="CHEBI:59789"/>
    </ligand>
</feature>
<dbReference type="Gene3D" id="1.10.150.170">
    <property type="entry name" value="Putative methyltransferase TM0872, insert domain"/>
    <property type="match status" value="1"/>
</dbReference>
<dbReference type="InterPro" id="IPR029063">
    <property type="entry name" value="SAM-dependent_MTases_sf"/>
</dbReference>
<evidence type="ECO:0000313" key="8">
    <source>
        <dbReference type="Proteomes" id="UP001295463"/>
    </source>
</evidence>
<dbReference type="Pfam" id="PF01795">
    <property type="entry name" value="Methyltransf_5"/>
    <property type="match status" value="1"/>
</dbReference>